<feature type="region of interest" description="Disordered" evidence="2">
    <location>
        <begin position="179"/>
        <end position="259"/>
    </location>
</feature>
<organism evidence="5 6">
    <name type="scientific">Pseudozyma flocculosa</name>
    <dbReference type="NCBI Taxonomy" id="84751"/>
    <lineage>
        <taxon>Eukaryota</taxon>
        <taxon>Fungi</taxon>
        <taxon>Dikarya</taxon>
        <taxon>Basidiomycota</taxon>
        <taxon>Ustilaginomycotina</taxon>
        <taxon>Ustilaginomycetes</taxon>
        <taxon>Ustilaginales</taxon>
        <taxon>Ustilaginaceae</taxon>
        <taxon>Pseudozyma</taxon>
    </lineage>
</organism>
<name>A0A5C3FAD1_9BASI</name>
<reference evidence="5 6" key="1">
    <citation type="submission" date="2018-03" db="EMBL/GenBank/DDBJ databases">
        <authorList>
            <person name="Guldener U."/>
        </authorList>
    </citation>
    <scope>NUCLEOTIDE SEQUENCE [LARGE SCALE GENOMIC DNA]</scope>
    <source>
        <strain evidence="5 6">DAOM196992</strain>
    </source>
</reference>
<evidence type="ECO:0000256" key="2">
    <source>
        <dbReference type="SAM" id="MobiDB-lite"/>
    </source>
</evidence>
<keyword evidence="1" id="KW-0175">Coiled coil</keyword>
<evidence type="ECO:0000259" key="3">
    <source>
        <dbReference type="Pfam" id="PF14613"/>
    </source>
</evidence>
<feature type="compositionally biased region" description="Basic and acidic residues" evidence="2">
    <location>
        <begin position="24"/>
        <end position="34"/>
    </location>
</feature>
<accession>A0A5C3FAD1</accession>
<keyword evidence="6" id="KW-1185">Reference proteome</keyword>
<dbReference type="Proteomes" id="UP000323386">
    <property type="component" value="Unassembled WGS sequence"/>
</dbReference>
<feature type="coiled-coil region" evidence="1">
    <location>
        <begin position="711"/>
        <end position="738"/>
    </location>
</feature>
<protein>
    <submittedName>
        <fullName evidence="5">Uncharacterized protein</fullName>
    </submittedName>
</protein>
<feature type="domain" description="HAM1-like N-terminal" evidence="4">
    <location>
        <begin position="15"/>
        <end position="519"/>
    </location>
</feature>
<dbReference type="Gene3D" id="3.15.10.10">
    <property type="entry name" value="Bactericidal permeability-increasing protein, domain 1"/>
    <property type="match status" value="1"/>
</dbReference>
<feature type="region of interest" description="Disordered" evidence="2">
    <location>
        <begin position="983"/>
        <end position="1006"/>
    </location>
</feature>
<evidence type="ECO:0000313" key="5">
    <source>
        <dbReference type="EMBL" id="SPO41352.1"/>
    </source>
</evidence>
<dbReference type="OrthoDB" id="19394at2759"/>
<feature type="compositionally biased region" description="Polar residues" evidence="2">
    <location>
        <begin position="870"/>
        <end position="900"/>
    </location>
</feature>
<evidence type="ECO:0000313" key="6">
    <source>
        <dbReference type="Proteomes" id="UP000323386"/>
    </source>
</evidence>
<gene>
    <name evidence="5" type="ORF">PSFLO_06834</name>
</gene>
<feature type="region of interest" description="Disordered" evidence="2">
    <location>
        <begin position="1"/>
        <end position="34"/>
    </location>
</feature>
<dbReference type="AlphaFoldDB" id="A0A5C3FAD1"/>
<feature type="compositionally biased region" description="Basic and acidic residues" evidence="2">
    <location>
        <begin position="213"/>
        <end position="236"/>
    </location>
</feature>
<dbReference type="EMBL" id="OOIP01000026">
    <property type="protein sequence ID" value="SPO41352.1"/>
    <property type="molecule type" value="Genomic_DNA"/>
</dbReference>
<feature type="region of interest" description="Disordered" evidence="2">
    <location>
        <begin position="862"/>
        <end position="900"/>
    </location>
</feature>
<proteinExistence type="predicted"/>
<feature type="domain" description="HAM1-like N-terminal" evidence="4">
    <location>
        <begin position="552"/>
        <end position="662"/>
    </location>
</feature>
<evidence type="ECO:0000256" key="1">
    <source>
        <dbReference type="SAM" id="Coils"/>
    </source>
</evidence>
<sequence>MSSLPPAKSEISEKPSKNSVTRAVDPRAKEADTERASRLFGVVQAFREGRYPDNKQIDDTLKYTLAHSPIDETKLSSDGRTLVKDVRELIESARQMVMEKNSNEEFQNFLYATRKADVARNVNVASPLSKDEAQKHGESAGEAFRTLVTLFLRNGELRKIFQDLGYVGRDMFADGAAKAAEVSRPHEEKLAQVDQPAPDNEFHDEIPGALQKRKAEEKAERAREAARTEGADHAQDVADTLDPNASREQNQARLADKANEKANILSSKIPQKHKDNLREQADKTQDYLKEKFPKERRDQFIYRLKKVVIECQRHPDYEDAIDYFMTLFEQYKGHASSVQNQATQSASQVRGEGNVATAENAFRTLIERFANGRPTQPILDAIDQLYTDARNDGELRDWFQRLDTYVRRALQEPGFIMKDEADTQARQLRDSGKKFFVSPDASSNQQGGKYQPHFKNLANQIEFFFKGMGDDPLNQKFGEDIKRLTKDLFLNADGKPSFKPHLWADVSKTIGPALLSHIGPALLDPDAWYQDITLTISFLMPSVFYPTSSTPGSIPLPRMEYADKQNELLIEDLNIDPLNVLPSVYEIENRNHMKFSAFKEIPNQAQHSLKLTIYQIQLDIRDVNFHYRRMSGFKIQESGRADILLGGKGLTLQLALDSESRKNHIFTVKSVKASIDKMSFAIKGTKHDLLAKLVRPLAIGLIKKSICKAAEQGIRNALEDLDRNLVELRDRAERNKDVEGKGFGDAFKETFQKDKSSASDKESKGTFKFVTSKRQSMMPDVGHPDGLVQRLDERSELAKSTGNSHKEWYSPAFNLVAEGQPNPKNTESAKTAGLGSKQTAATAAGAAGVGAGAAGIAAATASRGHGAGQPGQTSTAYTNPSATNAGPVNTTTTSAAGSNVPTGTAPGAIVSPAGTTVGGGAASNLAGAAPAVAGGAAGTGALAAGTGATAVNGAQSSATAPTGSAFNGNSIYYQDDVPQTTKAAPPITNALPTTTTGAAPNTTSTL</sequence>
<dbReference type="InterPro" id="IPR045967">
    <property type="entry name" value="HAM1-like_N"/>
</dbReference>
<feature type="domain" description="HAM1-like C-terminal" evidence="3">
    <location>
        <begin position="674"/>
        <end position="820"/>
    </location>
</feature>
<dbReference type="PANTHER" id="PTHR31138">
    <property type="entry name" value="CHROMOSOME 19, WHOLE GENOME SHOTGUN SEQUENCE"/>
    <property type="match status" value="1"/>
</dbReference>
<dbReference type="Pfam" id="PF14613">
    <property type="entry name" value="HAM1_C"/>
    <property type="match status" value="1"/>
</dbReference>
<dbReference type="InterPro" id="IPR027842">
    <property type="entry name" value="HAM1-like_C"/>
</dbReference>
<dbReference type="PANTHER" id="PTHR31138:SF1">
    <property type="entry name" value="PDZ DOMAIN-CONTAINING PROTEIN"/>
    <property type="match status" value="1"/>
</dbReference>
<dbReference type="Pfam" id="PF19343">
    <property type="entry name" value="HAM1_N"/>
    <property type="match status" value="2"/>
</dbReference>
<feature type="compositionally biased region" description="Basic and acidic residues" evidence="2">
    <location>
        <begin position="181"/>
        <end position="191"/>
    </location>
</feature>
<evidence type="ECO:0000259" key="4">
    <source>
        <dbReference type="Pfam" id="PF19343"/>
    </source>
</evidence>